<keyword evidence="3" id="KW-1185">Reference proteome</keyword>
<accession>A0ABP8ILZ6</accession>
<sequence>MRIFNSISSAWPRLALLAGLGLTTAHAQAQAPAWTSVQRSSSTPGANTGANGLQIAVGADGSQYINGSFGGDITFGSITRTGMGGFVAKRNAAGTVLWMNHLQPDSNGDYYSNVAVDAAGNVYVTGYFNTSLTLGTTVLTSPGDDSYLVKYDAQGVLQWVRQGGSQGNYAQGIATDAAGNIIIAGDYAGTVSFGGTSLSGGGLFMYKFSPAGSVLQASQVGVSGQTGGSLALVNDLALDAAGNAYLTGTFAGSLTLGTSTLSSAGGDDMFVCKLNAAGNNVWARRAGGADDDGSKSVAVDPSGNVVISGFSDYTFLGTSETSSIYVARYSAQGVPVWSRQITPTVDGSYRGEAVAYDGRGGFYVTGGFQGAATFGATTLSAVGEEALFVVRYDGQGNAVWADKATNANASSASIGLGVAADANGNAYVTGAMLGTVQFGSLAATTGGIDAFVARLSAGTVLASGPAAATLALEAYPNPATGSTTLRLPAGGGHLLLTDALGRTVREQALPTAAGACPVSLAGLAPGLYQLRATLGNGQTARAKVQVR</sequence>
<comment type="caution">
    <text evidence="2">The sequence shown here is derived from an EMBL/GenBank/DDBJ whole genome shotgun (WGS) entry which is preliminary data.</text>
</comment>
<dbReference type="SUPFAM" id="SSF101898">
    <property type="entry name" value="NHL repeat"/>
    <property type="match status" value="1"/>
</dbReference>
<name>A0ABP8ILZ6_9BACT</name>
<feature type="chain" id="PRO_5047010433" description="T9SS type A sorting domain-containing protein" evidence="1">
    <location>
        <begin position="30"/>
        <end position="547"/>
    </location>
</feature>
<feature type="signal peptide" evidence="1">
    <location>
        <begin position="1"/>
        <end position="29"/>
    </location>
</feature>
<dbReference type="Gene3D" id="2.40.10.500">
    <property type="match status" value="1"/>
</dbReference>
<organism evidence="2 3">
    <name type="scientific">Hymenobacter saemangeumensis</name>
    <dbReference type="NCBI Taxonomy" id="1084522"/>
    <lineage>
        <taxon>Bacteria</taxon>
        <taxon>Pseudomonadati</taxon>
        <taxon>Bacteroidota</taxon>
        <taxon>Cytophagia</taxon>
        <taxon>Cytophagales</taxon>
        <taxon>Hymenobacteraceae</taxon>
        <taxon>Hymenobacter</taxon>
    </lineage>
</organism>
<evidence type="ECO:0000313" key="2">
    <source>
        <dbReference type="EMBL" id="GAA4362377.1"/>
    </source>
</evidence>
<dbReference type="PANTHER" id="PTHR35580">
    <property type="entry name" value="CELL SURFACE GLYCOPROTEIN (S-LAYER PROTEIN)-LIKE PROTEIN"/>
    <property type="match status" value="1"/>
</dbReference>
<protein>
    <recommendedName>
        <fullName evidence="4">T9SS type A sorting domain-containing protein</fullName>
    </recommendedName>
</protein>
<evidence type="ECO:0000256" key="1">
    <source>
        <dbReference type="SAM" id="SignalP"/>
    </source>
</evidence>
<dbReference type="Proteomes" id="UP001501153">
    <property type="component" value="Unassembled WGS sequence"/>
</dbReference>
<gene>
    <name evidence="2" type="ORF">GCM10023185_30250</name>
</gene>
<proteinExistence type="predicted"/>
<evidence type="ECO:0008006" key="4">
    <source>
        <dbReference type="Google" id="ProtNLM"/>
    </source>
</evidence>
<dbReference type="InterPro" id="IPR052918">
    <property type="entry name" value="Motility_Chemotaxis_Reg"/>
</dbReference>
<dbReference type="RefSeq" id="WP_345236932.1">
    <property type="nucleotide sequence ID" value="NZ_BAABGZ010000065.1"/>
</dbReference>
<reference evidence="3" key="1">
    <citation type="journal article" date="2019" name="Int. J. Syst. Evol. Microbiol.">
        <title>The Global Catalogue of Microorganisms (GCM) 10K type strain sequencing project: providing services to taxonomists for standard genome sequencing and annotation.</title>
        <authorList>
            <consortium name="The Broad Institute Genomics Platform"/>
            <consortium name="The Broad Institute Genome Sequencing Center for Infectious Disease"/>
            <person name="Wu L."/>
            <person name="Ma J."/>
        </authorList>
    </citation>
    <scope>NUCLEOTIDE SEQUENCE [LARGE SCALE GENOMIC DNA]</scope>
    <source>
        <strain evidence="3">JCM 17923</strain>
    </source>
</reference>
<evidence type="ECO:0000313" key="3">
    <source>
        <dbReference type="Proteomes" id="UP001501153"/>
    </source>
</evidence>
<keyword evidence="1" id="KW-0732">Signal</keyword>
<dbReference type="PANTHER" id="PTHR35580:SF1">
    <property type="entry name" value="PHYTASE-LIKE DOMAIN-CONTAINING PROTEIN"/>
    <property type="match status" value="1"/>
</dbReference>
<dbReference type="EMBL" id="BAABGZ010000065">
    <property type="protein sequence ID" value="GAA4362377.1"/>
    <property type="molecule type" value="Genomic_DNA"/>
</dbReference>